<dbReference type="Pfam" id="PF07690">
    <property type="entry name" value="MFS_1"/>
    <property type="match status" value="1"/>
</dbReference>
<feature type="transmembrane region" description="Helical" evidence="6">
    <location>
        <begin position="223"/>
        <end position="249"/>
    </location>
</feature>
<evidence type="ECO:0000256" key="5">
    <source>
        <dbReference type="SAM" id="MobiDB-lite"/>
    </source>
</evidence>
<feature type="transmembrane region" description="Helical" evidence="6">
    <location>
        <begin position="591"/>
        <end position="610"/>
    </location>
</feature>
<proteinExistence type="predicted"/>
<keyword evidence="3 6" id="KW-1133">Transmembrane helix</keyword>
<dbReference type="OrthoDB" id="3026777at2759"/>
<gene>
    <name evidence="7" type="ORF">K457DRAFT_31761</name>
</gene>
<feature type="transmembrane region" description="Helical" evidence="6">
    <location>
        <begin position="164"/>
        <end position="183"/>
    </location>
</feature>
<feature type="transmembrane region" description="Helical" evidence="6">
    <location>
        <begin position="195"/>
        <end position="217"/>
    </location>
</feature>
<evidence type="ECO:0000256" key="1">
    <source>
        <dbReference type="ARBA" id="ARBA00004141"/>
    </source>
</evidence>
<feature type="transmembrane region" description="Helical" evidence="6">
    <location>
        <begin position="371"/>
        <end position="396"/>
    </location>
</feature>
<feature type="region of interest" description="Disordered" evidence="5">
    <location>
        <begin position="446"/>
        <end position="487"/>
    </location>
</feature>
<protein>
    <submittedName>
        <fullName evidence="7">MFS general substrate transporter</fullName>
    </submittedName>
</protein>
<evidence type="ECO:0000256" key="3">
    <source>
        <dbReference type="ARBA" id="ARBA00022989"/>
    </source>
</evidence>
<dbReference type="InterPro" id="IPR011701">
    <property type="entry name" value="MFS"/>
</dbReference>
<evidence type="ECO:0000313" key="7">
    <source>
        <dbReference type="EMBL" id="OAQ30145.1"/>
    </source>
</evidence>
<evidence type="ECO:0000256" key="2">
    <source>
        <dbReference type="ARBA" id="ARBA00022692"/>
    </source>
</evidence>
<accession>A0A197JY48</accession>
<dbReference type="Gene3D" id="1.20.1250.20">
    <property type="entry name" value="MFS general substrate transporter like domains"/>
    <property type="match status" value="2"/>
</dbReference>
<dbReference type="SUPFAM" id="SSF103473">
    <property type="entry name" value="MFS general substrate transporter"/>
    <property type="match status" value="2"/>
</dbReference>
<feature type="transmembrane region" description="Helical" evidence="6">
    <location>
        <begin position="682"/>
        <end position="701"/>
    </location>
</feature>
<feature type="compositionally biased region" description="Low complexity" evidence="5">
    <location>
        <begin position="539"/>
        <end position="557"/>
    </location>
</feature>
<feature type="transmembrane region" description="Helical" evidence="6">
    <location>
        <begin position="261"/>
        <end position="283"/>
    </location>
</feature>
<feature type="compositionally biased region" description="Low complexity" evidence="5">
    <location>
        <begin position="565"/>
        <end position="574"/>
    </location>
</feature>
<dbReference type="EMBL" id="KV442037">
    <property type="protein sequence ID" value="OAQ30145.1"/>
    <property type="molecule type" value="Genomic_DNA"/>
</dbReference>
<dbReference type="AlphaFoldDB" id="A0A197JY48"/>
<evidence type="ECO:0000256" key="4">
    <source>
        <dbReference type="ARBA" id="ARBA00023136"/>
    </source>
</evidence>
<name>A0A197JY48_9FUNG</name>
<organism evidence="7 8">
    <name type="scientific">Linnemannia elongata AG-77</name>
    <dbReference type="NCBI Taxonomy" id="1314771"/>
    <lineage>
        <taxon>Eukaryota</taxon>
        <taxon>Fungi</taxon>
        <taxon>Fungi incertae sedis</taxon>
        <taxon>Mucoromycota</taxon>
        <taxon>Mortierellomycotina</taxon>
        <taxon>Mortierellomycetes</taxon>
        <taxon>Mortierellales</taxon>
        <taxon>Mortierellaceae</taxon>
        <taxon>Linnemannia</taxon>
    </lineage>
</organism>
<feature type="region of interest" description="Disordered" evidence="5">
    <location>
        <begin position="1"/>
        <end position="45"/>
    </location>
</feature>
<feature type="transmembrane region" description="Helical" evidence="6">
    <location>
        <begin position="69"/>
        <end position="90"/>
    </location>
</feature>
<feature type="region of interest" description="Disordered" evidence="5">
    <location>
        <begin position="519"/>
        <end position="582"/>
    </location>
</feature>
<dbReference type="GO" id="GO:0016020">
    <property type="term" value="C:membrane"/>
    <property type="evidence" value="ECO:0007669"/>
    <property type="project" value="UniProtKB-SubCell"/>
</dbReference>
<keyword evidence="8" id="KW-1185">Reference proteome</keyword>
<evidence type="ECO:0000313" key="8">
    <source>
        <dbReference type="Proteomes" id="UP000078512"/>
    </source>
</evidence>
<feature type="transmembrane region" description="Helical" evidence="6">
    <location>
        <begin position="289"/>
        <end position="311"/>
    </location>
</feature>
<comment type="subcellular location">
    <subcellularLocation>
        <location evidence="1">Membrane</location>
        <topology evidence="1">Multi-pass membrane protein</topology>
    </subcellularLocation>
</comment>
<feature type="transmembrane region" description="Helical" evidence="6">
    <location>
        <begin position="649"/>
        <end position="670"/>
    </location>
</feature>
<feature type="compositionally biased region" description="Polar residues" evidence="5">
    <location>
        <begin position="34"/>
        <end position="45"/>
    </location>
</feature>
<feature type="transmembrane region" description="Helical" evidence="6">
    <location>
        <begin position="408"/>
        <end position="430"/>
    </location>
</feature>
<sequence length="713" mass="77930">MTDDTSRRPNIPLDTSENTLWEADQSEDSPLLSDPSTSTNETQADNLDATTIYAQILEEHLPWHKRPSAFWLFPLYGIVAVSGGMMMAAVSQFEATLLCREYMNRYPPSNSTILAATGAATQLTSTLLNMMAHSPSSTLMGEVNAFSPPNECNVPEVQAFTAKALAVMQVLGGICGTLSIGYWSSLSDKHGRVKLMMLGCVNNLITLCCLAIMGKWWDQVGFPLLYIMATIGGLLGGIGLNATMSMAYAADCTPASKRSLIFSWLFAGLFLGLMIGAPLGGLLVDKMGFMTLIQICLVTTVISGGFLLFVLPESLPSKQSSHIRQLYEKAIGPEAVQAAASSKRSQENVAWHSHVVRSLRFFTPNGNNTNFIILAAISFLQTLALNGTFSVLILYTNKVFHWTEIEDGVMLFLGNMVRLMSLLILLPLLVHSFHKWNNKKRDVLAAEPQAHRGPNKKDDLFNTSSSSTHPWAAAERQDRNDTDTNDIIGDHPDRILLGLDDPSVASSIEHLGEAALNLSDDEESFQERRRRQSSVTLLNSTKPNYSSTSSSSNPASAPRKHSVGSESSQTSQAEQQKKSENTRDSLKLDTWIIRLGFVINSITYVGYGLATKAWVFYLWSSLHAISIIAAPSIKSLIVSQVEPSQFGAVLGAVQVLDSMAGILSPVVISWVYALTVGTMPEFVWYTCATLTGTCAILSFMIRQRKFGRRASNA</sequence>
<dbReference type="PANTHER" id="PTHR23507">
    <property type="entry name" value="ZGC:174356"/>
    <property type="match status" value="1"/>
</dbReference>
<keyword evidence="4 6" id="KW-0472">Membrane</keyword>
<feature type="transmembrane region" description="Helical" evidence="6">
    <location>
        <begin position="616"/>
        <end position="637"/>
    </location>
</feature>
<reference evidence="7 8" key="1">
    <citation type="submission" date="2016-05" db="EMBL/GenBank/DDBJ databases">
        <title>Genome sequencing reveals origins of a unique bacterial endosymbiosis in the earliest lineages of terrestrial Fungi.</title>
        <authorList>
            <consortium name="DOE Joint Genome Institute"/>
            <person name="Uehling J."/>
            <person name="Gryganskyi A."/>
            <person name="Hameed K."/>
            <person name="Tschaplinski T."/>
            <person name="Misztal P."/>
            <person name="Wu S."/>
            <person name="Desiro A."/>
            <person name="Vande Pol N."/>
            <person name="Du Z.-Y."/>
            <person name="Zienkiewicz A."/>
            <person name="Zienkiewicz K."/>
            <person name="Morin E."/>
            <person name="Tisserant E."/>
            <person name="Splivallo R."/>
            <person name="Hainaut M."/>
            <person name="Henrissat B."/>
            <person name="Ohm R."/>
            <person name="Kuo A."/>
            <person name="Yan J."/>
            <person name="Lipzen A."/>
            <person name="Nolan M."/>
            <person name="Labutti K."/>
            <person name="Barry K."/>
            <person name="Goldstein A."/>
            <person name="Labbe J."/>
            <person name="Schadt C."/>
            <person name="Tuskan G."/>
            <person name="Grigoriev I."/>
            <person name="Martin F."/>
            <person name="Vilgalys R."/>
            <person name="Bonito G."/>
        </authorList>
    </citation>
    <scope>NUCLEOTIDE SEQUENCE [LARGE SCALE GENOMIC DNA]</scope>
    <source>
        <strain evidence="7 8">AG-77</strain>
    </source>
</reference>
<evidence type="ECO:0000256" key="6">
    <source>
        <dbReference type="SAM" id="Phobius"/>
    </source>
</evidence>
<keyword evidence="2 6" id="KW-0812">Transmembrane</keyword>
<dbReference type="GO" id="GO:0022857">
    <property type="term" value="F:transmembrane transporter activity"/>
    <property type="evidence" value="ECO:0007669"/>
    <property type="project" value="InterPro"/>
</dbReference>
<dbReference type="PANTHER" id="PTHR23507:SF1">
    <property type="entry name" value="FI18259P1-RELATED"/>
    <property type="match status" value="1"/>
</dbReference>
<feature type="compositionally biased region" description="Basic and acidic residues" evidence="5">
    <location>
        <begin position="475"/>
        <end position="487"/>
    </location>
</feature>
<dbReference type="InterPro" id="IPR036259">
    <property type="entry name" value="MFS_trans_sf"/>
</dbReference>
<dbReference type="Proteomes" id="UP000078512">
    <property type="component" value="Unassembled WGS sequence"/>
</dbReference>